<name>A0A6A3C3L9_HIBSY</name>
<dbReference type="SMART" id="SM00249">
    <property type="entry name" value="PHD"/>
    <property type="match status" value="2"/>
</dbReference>
<feature type="compositionally biased region" description="Acidic residues" evidence="5">
    <location>
        <begin position="308"/>
        <end position="325"/>
    </location>
</feature>
<dbReference type="AlphaFoldDB" id="A0A6A3C3L9"/>
<dbReference type="InterPro" id="IPR046349">
    <property type="entry name" value="C1-like_sf"/>
</dbReference>
<keyword evidence="4" id="KW-0862">Zinc</keyword>
<evidence type="ECO:0000256" key="4">
    <source>
        <dbReference type="ARBA" id="ARBA00022833"/>
    </source>
</evidence>
<evidence type="ECO:0000259" key="6">
    <source>
        <dbReference type="SMART" id="SM00249"/>
    </source>
</evidence>
<evidence type="ECO:0000313" key="7">
    <source>
        <dbReference type="EMBL" id="KAE8723790.1"/>
    </source>
</evidence>
<comment type="caution">
    <text evidence="7">The sequence shown here is derived from an EMBL/GenBank/DDBJ whole genome shotgun (WGS) entry which is preliminary data.</text>
</comment>
<organism evidence="7 8">
    <name type="scientific">Hibiscus syriacus</name>
    <name type="common">Rose of Sharon</name>
    <dbReference type="NCBI Taxonomy" id="106335"/>
    <lineage>
        <taxon>Eukaryota</taxon>
        <taxon>Viridiplantae</taxon>
        <taxon>Streptophyta</taxon>
        <taxon>Embryophyta</taxon>
        <taxon>Tracheophyta</taxon>
        <taxon>Spermatophyta</taxon>
        <taxon>Magnoliopsida</taxon>
        <taxon>eudicotyledons</taxon>
        <taxon>Gunneridae</taxon>
        <taxon>Pentapetalae</taxon>
        <taxon>rosids</taxon>
        <taxon>malvids</taxon>
        <taxon>Malvales</taxon>
        <taxon>Malvaceae</taxon>
        <taxon>Malvoideae</taxon>
        <taxon>Hibiscus</taxon>
    </lineage>
</organism>
<dbReference type="GO" id="GO:0008270">
    <property type="term" value="F:zinc ion binding"/>
    <property type="evidence" value="ECO:0007669"/>
    <property type="project" value="UniProtKB-KW"/>
</dbReference>
<feature type="domain" description="Zinc finger PHD-type" evidence="6">
    <location>
        <begin position="165"/>
        <end position="230"/>
    </location>
</feature>
<protein>
    <recommendedName>
        <fullName evidence="6">Zinc finger PHD-type domain-containing protein</fullName>
    </recommendedName>
</protein>
<accession>A0A6A3C3L9</accession>
<evidence type="ECO:0000313" key="8">
    <source>
        <dbReference type="Proteomes" id="UP000436088"/>
    </source>
</evidence>
<gene>
    <name evidence="7" type="ORF">F3Y22_tig00011718pilonHSYRG00033</name>
</gene>
<dbReference type="EMBL" id="VEPZ02000503">
    <property type="protein sequence ID" value="KAE8723790.1"/>
    <property type="molecule type" value="Genomic_DNA"/>
</dbReference>
<keyword evidence="3" id="KW-0863">Zinc-finger</keyword>
<dbReference type="InterPro" id="IPR004146">
    <property type="entry name" value="DC1"/>
</dbReference>
<dbReference type="SUPFAM" id="SSF57889">
    <property type="entry name" value="Cysteine-rich domain"/>
    <property type="match status" value="2"/>
</dbReference>
<dbReference type="PANTHER" id="PTHR32410:SF169">
    <property type="entry name" value="C1 DOMAIN FAMILY PROTEIN, PUTATIVE-RELATED"/>
    <property type="match status" value="1"/>
</dbReference>
<feature type="domain" description="Zinc finger PHD-type" evidence="6">
    <location>
        <begin position="109"/>
        <end position="149"/>
    </location>
</feature>
<dbReference type="PANTHER" id="PTHR32410">
    <property type="entry name" value="CYSTEINE/HISTIDINE-RICH C1 DOMAIN FAMILY PROTEIN"/>
    <property type="match status" value="1"/>
</dbReference>
<feature type="region of interest" description="Disordered" evidence="5">
    <location>
        <begin position="302"/>
        <end position="325"/>
    </location>
</feature>
<keyword evidence="8" id="KW-1185">Reference proteome</keyword>
<evidence type="ECO:0000256" key="1">
    <source>
        <dbReference type="ARBA" id="ARBA00022723"/>
    </source>
</evidence>
<proteinExistence type="predicted"/>
<evidence type="ECO:0000256" key="2">
    <source>
        <dbReference type="ARBA" id="ARBA00022737"/>
    </source>
</evidence>
<dbReference type="InterPro" id="IPR053192">
    <property type="entry name" value="Vacuole_Formation_Reg"/>
</dbReference>
<keyword evidence="1" id="KW-0479">Metal-binding</keyword>
<dbReference type="Proteomes" id="UP000436088">
    <property type="component" value="Unassembled WGS sequence"/>
</dbReference>
<evidence type="ECO:0000256" key="5">
    <source>
        <dbReference type="SAM" id="MobiDB-lite"/>
    </source>
</evidence>
<reference evidence="7" key="1">
    <citation type="submission" date="2019-09" db="EMBL/GenBank/DDBJ databases">
        <title>Draft genome information of white flower Hibiscus syriacus.</title>
        <authorList>
            <person name="Kim Y.-M."/>
        </authorList>
    </citation>
    <scope>NUCLEOTIDE SEQUENCE [LARGE SCALE GENOMIC DNA]</scope>
    <source>
        <strain evidence="7">YM2019G1</strain>
    </source>
</reference>
<evidence type="ECO:0000256" key="3">
    <source>
        <dbReference type="ARBA" id="ARBA00022771"/>
    </source>
</evidence>
<sequence>MEKQLWFHICQQFLILVVDHIFICGLCKSDCAESPMEKQLWFHICQQFLILVVDHIFICGLCKSECNGFAYRCVECDIHYCLLCAKRSYTIKHPAHKHPLYYDRNYEGQCDACGVKRRGLFVCKSCTISLHIQCLRQPLSAWHRCDEHILELAYEEVNTYSQYLYCDICERKRSSSCWFYRCSTCDVSAHPDCVIGRYPFIKPGSIYRGLEDHPHPLTFVKKTFSCPNCHKCGMSCRDLSLECADSSCDYVVHWDCAKPDYLTSRKFEPDTTEIDEIVHKPVYTKSRKVALDKTEIDEIVRAVKSSVEEEEEEEEKDDDDNDHIH</sequence>
<keyword evidence="2" id="KW-0677">Repeat</keyword>
<dbReference type="Pfam" id="PF03107">
    <property type="entry name" value="C1_2"/>
    <property type="match status" value="2"/>
</dbReference>
<dbReference type="InterPro" id="IPR001965">
    <property type="entry name" value="Znf_PHD"/>
</dbReference>